<comment type="caution">
    <text evidence="1">The sequence shown here is derived from an EMBL/GenBank/DDBJ whole genome shotgun (WGS) entry which is preliminary data.</text>
</comment>
<accession>A0AAN9PSK9</accession>
<organism evidence="1 2">
    <name type="scientific">Canavalia gladiata</name>
    <name type="common">Sword bean</name>
    <name type="synonym">Dolichos gladiatus</name>
    <dbReference type="NCBI Taxonomy" id="3824"/>
    <lineage>
        <taxon>Eukaryota</taxon>
        <taxon>Viridiplantae</taxon>
        <taxon>Streptophyta</taxon>
        <taxon>Embryophyta</taxon>
        <taxon>Tracheophyta</taxon>
        <taxon>Spermatophyta</taxon>
        <taxon>Magnoliopsida</taxon>
        <taxon>eudicotyledons</taxon>
        <taxon>Gunneridae</taxon>
        <taxon>Pentapetalae</taxon>
        <taxon>rosids</taxon>
        <taxon>fabids</taxon>
        <taxon>Fabales</taxon>
        <taxon>Fabaceae</taxon>
        <taxon>Papilionoideae</taxon>
        <taxon>50 kb inversion clade</taxon>
        <taxon>NPAAA clade</taxon>
        <taxon>indigoferoid/millettioid clade</taxon>
        <taxon>Phaseoleae</taxon>
        <taxon>Canavalia</taxon>
    </lineage>
</organism>
<name>A0AAN9PSK9_CANGL</name>
<proteinExistence type="predicted"/>
<dbReference type="EMBL" id="JAYMYQ010000010">
    <property type="protein sequence ID" value="KAK7307983.1"/>
    <property type="molecule type" value="Genomic_DNA"/>
</dbReference>
<sequence length="70" mass="8488">MRRSSGLNRICRYYYRRRQEWMQDYAYPNKISKESTPIIGRGELPKFQEVLPKNAATLGQFLQWDFEARK</sequence>
<evidence type="ECO:0000313" key="1">
    <source>
        <dbReference type="EMBL" id="KAK7307983.1"/>
    </source>
</evidence>
<protein>
    <submittedName>
        <fullName evidence="1">Uncharacterized protein</fullName>
    </submittedName>
</protein>
<dbReference type="Proteomes" id="UP001367508">
    <property type="component" value="Unassembled WGS sequence"/>
</dbReference>
<keyword evidence="2" id="KW-1185">Reference proteome</keyword>
<dbReference type="AlphaFoldDB" id="A0AAN9PSK9"/>
<reference evidence="1 2" key="1">
    <citation type="submission" date="2024-01" db="EMBL/GenBank/DDBJ databases">
        <title>The genomes of 5 underutilized Papilionoideae crops provide insights into root nodulation and disease resistanc.</title>
        <authorList>
            <person name="Jiang F."/>
        </authorList>
    </citation>
    <scope>NUCLEOTIDE SEQUENCE [LARGE SCALE GENOMIC DNA]</scope>
    <source>
        <strain evidence="1">LVBAO_FW01</strain>
        <tissue evidence="1">Leaves</tissue>
    </source>
</reference>
<evidence type="ECO:0000313" key="2">
    <source>
        <dbReference type="Proteomes" id="UP001367508"/>
    </source>
</evidence>
<gene>
    <name evidence="1" type="ORF">VNO77_41519</name>
</gene>